<dbReference type="GO" id="GO:0005783">
    <property type="term" value="C:endoplasmic reticulum"/>
    <property type="evidence" value="ECO:0007669"/>
    <property type="project" value="TreeGrafter"/>
</dbReference>
<feature type="compositionally biased region" description="Basic and acidic residues" evidence="2">
    <location>
        <begin position="120"/>
        <end position="132"/>
    </location>
</feature>
<feature type="compositionally biased region" description="Low complexity" evidence="2">
    <location>
        <begin position="85"/>
        <end position="94"/>
    </location>
</feature>
<feature type="region of interest" description="Disordered" evidence="2">
    <location>
        <begin position="83"/>
        <end position="132"/>
    </location>
</feature>
<dbReference type="PRINTS" id="PR00625">
    <property type="entry name" value="JDOMAIN"/>
</dbReference>
<gene>
    <name evidence="4" type="ORF">TL16_g05849</name>
</gene>
<sequence>MLIALLHAPTGSFLHAPTLGCHRLTPLHLSRGEAYSILKIPSSSDPSEVKRAYRKLALKYHPDVNPNAREEFDQITTAYKFLTDPSSSSSSSSSPPTPPPSSSSRARTRYRPSSSSTSTDWRDYMNDPEDKKYDTDDSFSSIFSDLLKTGAGYAASYSQGGILNDLVDFLENNVESFGSYDNNDSLSEILASTDVKTILAETEETQVRSL</sequence>
<dbReference type="PANTHER" id="PTHR44360">
    <property type="entry name" value="DNAJ HOMOLOG SUBFAMILY B MEMBER 9"/>
    <property type="match status" value="1"/>
</dbReference>
<dbReference type="EMBL" id="BLQM01000173">
    <property type="protein sequence ID" value="GMH72174.1"/>
    <property type="molecule type" value="Genomic_DNA"/>
</dbReference>
<evidence type="ECO:0000256" key="2">
    <source>
        <dbReference type="SAM" id="MobiDB-lite"/>
    </source>
</evidence>
<dbReference type="InterPro" id="IPR001623">
    <property type="entry name" value="DnaJ_domain"/>
</dbReference>
<keyword evidence="1" id="KW-0143">Chaperone</keyword>
<protein>
    <recommendedName>
        <fullName evidence="3">J domain-containing protein</fullName>
    </recommendedName>
</protein>
<evidence type="ECO:0000259" key="3">
    <source>
        <dbReference type="PROSITE" id="PS50076"/>
    </source>
</evidence>
<evidence type="ECO:0000256" key="1">
    <source>
        <dbReference type="ARBA" id="ARBA00023186"/>
    </source>
</evidence>
<dbReference type="InterPro" id="IPR036869">
    <property type="entry name" value="J_dom_sf"/>
</dbReference>
<dbReference type="Gene3D" id="1.10.287.110">
    <property type="entry name" value="DnaJ domain"/>
    <property type="match status" value="1"/>
</dbReference>
<dbReference type="CDD" id="cd06257">
    <property type="entry name" value="DnaJ"/>
    <property type="match status" value="1"/>
</dbReference>
<dbReference type="GO" id="GO:0036503">
    <property type="term" value="P:ERAD pathway"/>
    <property type="evidence" value="ECO:0007669"/>
    <property type="project" value="TreeGrafter"/>
</dbReference>
<evidence type="ECO:0000313" key="5">
    <source>
        <dbReference type="Proteomes" id="UP001162640"/>
    </source>
</evidence>
<dbReference type="InterPro" id="IPR051948">
    <property type="entry name" value="Hsp70_co-chaperone_J-domain"/>
</dbReference>
<dbReference type="SMART" id="SM00271">
    <property type="entry name" value="DnaJ"/>
    <property type="match status" value="1"/>
</dbReference>
<dbReference type="Pfam" id="PF00226">
    <property type="entry name" value="DnaJ"/>
    <property type="match status" value="1"/>
</dbReference>
<name>A0A9W7APT1_9STRA</name>
<dbReference type="PROSITE" id="PS50076">
    <property type="entry name" value="DNAJ_2"/>
    <property type="match status" value="1"/>
</dbReference>
<comment type="caution">
    <text evidence="4">The sequence shown here is derived from an EMBL/GenBank/DDBJ whole genome shotgun (WGS) entry which is preliminary data.</text>
</comment>
<organism evidence="4 5">
    <name type="scientific">Triparma laevis f. inornata</name>
    <dbReference type="NCBI Taxonomy" id="1714386"/>
    <lineage>
        <taxon>Eukaryota</taxon>
        <taxon>Sar</taxon>
        <taxon>Stramenopiles</taxon>
        <taxon>Ochrophyta</taxon>
        <taxon>Bolidophyceae</taxon>
        <taxon>Parmales</taxon>
        <taxon>Triparmaceae</taxon>
        <taxon>Triparma</taxon>
    </lineage>
</organism>
<dbReference type="GO" id="GO:0051087">
    <property type="term" value="F:protein-folding chaperone binding"/>
    <property type="evidence" value="ECO:0007669"/>
    <property type="project" value="TreeGrafter"/>
</dbReference>
<dbReference type="PANTHER" id="PTHR44360:SF1">
    <property type="entry name" value="DNAJ HOMOLOG SUBFAMILY B MEMBER 9"/>
    <property type="match status" value="1"/>
</dbReference>
<reference evidence="5" key="1">
    <citation type="journal article" date="2023" name="Commun. Biol.">
        <title>Genome analysis of Parmales, the sister group of diatoms, reveals the evolutionary specialization of diatoms from phago-mixotrophs to photoautotrophs.</title>
        <authorList>
            <person name="Ban H."/>
            <person name="Sato S."/>
            <person name="Yoshikawa S."/>
            <person name="Yamada K."/>
            <person name="Nakamura Y."/>
            <person name="Ichinomiya M."/>
            <person name="Sato N."/>
            <person name="Blanc-Mathieu R."/>
            <person name="Endo H."/>
            <person name="Kuwata A."/>
            <person name="Ogata H."/>
        </authorList>
    </citation>
    <scope>NUCLEOTIDE SEQUENCE [LARGE SCALE GENOMIC DNA]</scope>
</reference>
<evidence type="ECO:0000313" key="4">
    <source>
        <dbReference type="EMBL" id="GMH72174.1"/>
    </source>
</evidence>
<dbReference type="GO" id="GO:0051787">
    <property type="term" value="F:misfolded protein binding"/>
    <property type="evidence" value="ECO:0007669"/>
    <property type="project" value="TreeGrafter"/>
</dbReference>
<dbReference type="SUPFAM" id="SSF46565">
    <property type="entry name" value="Chaperone J-domain"/>
    <property type="match status" value="1"/>
</dbReference>
<dbReference type="AlphaFoldDB" id="A0A9W7APT1"/>
<feature type="domain" description="J" evidence="3">
    <location>
        <begin position="33"/>
        <end position="114"/>
    </location>
</feature>
<accession>A0A9W7APT1</accession>
<dbReference type="Proteomes" id="UP001162640">
    <property type="component" value="Unassembled WGS sequence"/>
</dbReference>
<proteinExistence type="predicted"/>